<name>A0A521C2W5_9SPHI</name>
<dbReference type="InterPro" id="IPR013538">
    <property type="entry name" value="ASHA1/2-like_C"/>
</dbReference>
<dbReference type="Proteomes" id="UP000315971">
    <property type="component" value="Unassembled WGS sequence"/>
</dbReference>
<proteinExistence type="inferred from homology"/>
<keyword evidence="4" id="KW-1185">Reference proteome</keyword>
<evidence type="ECO:0000259" key="2">
    <source>
        <dbReference type="Pfam" id="PF08327"/>
    </source>
</evidence>
<organism evidence="3 4">
    <name type="scientific">Solitalea koreensis</name>
    <dbReference type="NCBI Taxonomy" id="543615"/>
    <lineage>
        <taxon>Bacteria</taxon>
        <taxon>Pseudomonadati</taxon>
        <taxon>Bacteroidota</taxon>
        <taxon>Sphingobacteriia</taxon>
        <taxon>Sphingobacteriales</taxon>
        <taxon>Sphingobacteriaceae</taxon>
        <taxon>Solitalea</taxon>
    </lineage>
</organism>
<dbReference type="AlphaFoldDB" id="A0A521C2W5"/>
<dbReference type="OrthoDB" id="2355173at2"/>
<dbReference type="CDD" id="cd07814">
    <property type="entry name" value="SRPBCC_CalC_Aha1-like"/>
    <property type="match status" value="1"/>
</dbReference>
<dbReference type="Gene3D" id="3.30.530.20">
    <property type="match status" value="1"/>
</dbReference>
<feature type="domain" description="Activator of Hsp90 ATPase homologue 1/2-like C-terminal" evidence="2">
    <location>
        <begin position="13"/>
        <end position="140"/>
    </location>
</feature>
<dbReference type="EMBL" id="FXSZ01000003">
    <property type="protein sequence ID" value="SMO53826.1"/>
    <property type="molecule type" value="Genomic_DNA"/>
</dbReference>
<gene>
    <name evidence="3" type="ORF">SAMN06265350_103171</name>
</gene>
<dbReference type="InterPro" id="IPR023393">
    <property type="entry name" value="START-like_dom_sf"/>
</dbReference>
<accession>A0A521C2W5</accession>
<reference evidence="3 4" key="1">
    <citation type="submission" date="2017-05" db="EMBL/GenBank/DDBJ databases">
        <authorList>
            <person name="Varghese N."/>
            <person name="Submissions S."/>
        </authorList>
    </citation>
    <scope>NUCLEOTIDE SEQUENCE [LARGE SCALE GENOMIC DNA]</scope>
    <source>
        <strain evidence="3 4">DSM 21342</strain>
    </source>
</reference>
<evidence type="ECO:0000313" key="3">
    <source>
        <dbReference type="EMBL" id="SMO53826.1"/>
    </source>
</evidence>
<dbReference type="Pfam" id="PF08327">
    <property type="entry name" value="AHSA1"/>
    <property type="match status" value="1"/>
</dbReference>
<dbReference type="RefSeq" id="WP_142602488.1">
    <property type="nucleotide sequence ID" value="NZ_FXSZ01000003.1"/>
</dbReference>
<evidence type="ECO:0000256" key="1">
    <source>
        <dbReference type="ARBA" id="ARBA00006817"/>
    </source>
</evidence>
<protein>
    <submittedName>
        <fullName evidence="3">Uncharacterized conserved protein YndB, AHSA1/START domain</fullName>
    </submittedName>
</protein>
<comment type="similarity">
    <text evidence="1">Belongs to the AHA1 family.</text>
</comment>
<dbReference type="SUPFAM" id="SSF55961">
    <property type="entry name" value="Bet v1-like"/>
    <property type="match status" value="1"/>
</dbReference>
<sequence>MKNNPIVIEQTYNTSVEKVWKAISDRNEMKKWYFDLAAFKTEVGFEFEFLAGPDHQQYLHLCRVTDVVPGKKLTYSWRYDGYEGNTFVTWELLEEGDKTRLKLKHEGLETFPASNPDFARENFVAGWTDILGRALKEYLE</sequence>
<evidence type="ECO:0000313" key="4">
    <source>
        <dbReference type="Proteomes" id="UP000315971"/>
    </source>
</evidence>